<evidence type="ECO:0000256" key="2">
    <source>
        <dbReference type="ARBA" id="ARBA00022723"/>
    </source>
</evidence>
<feature type="region of interest" description="Disordered" evidence="5">
    <location>
        <begin position="165"/>
        <end position="186"/>
    </location>
</feature>
<keyword evidence="8" id="KW-1185">Reference proteome</keyword>
<evidence type="ECO:0000256" key="3">
    <source>
        <dbReference type="ARBA" id="ARBA00022801"/>
    </source>
</evidence>
<dbReference type="GO" id="GO:0016787">
    <property type="term" value="F:hydrolase activity"/>
    <property type="evidence" value="ECO:0007669"/>
    <property type="project" value="UniProtKB-KW"/>
</dbReference>
<feature type="domain" description="Metallo-beta-lactamase" evidence="6">
    <location>
        <begin position="10"/>
        <end position="166"/>
    </location>
</feature>
<dbReference type="CDD" id="cd06262">
    <property type="entry name" value="metallo-hydrolase-like_MBL-fold"/>
    <property type="match status" value="1"/>
</dbReference>
<proteinExistence type="predicted"/>
<dbReference type="STRING" id="632773.BBEV_1277"/>
<reference evidence="7 8" key="1">
    <citation type="submission" date="2015-08" db="EMBL/GenBank/DDBJ databases">
        <title>The complete genome sequence of Bacillus beveridgei MLTeJB.</title>
        <authorList>
            <person name="Hanson T.E."/>
            <person name="Mesa C."/>
            <person name="Basesman S.M."/>
            <person name="Oremland R.S."/>
        </authorList>
    </citation>
    <scope>NUCLEOTIDE SEQUENCE [LARGE SCALE GENOMIC DNA]</scope>
    <source>
        <strain evidence="7 8">MLTeJB</strain>
    </source>
</reference>
<evidence type="ECO:0000313" key="7">
    <source>
        <dbReference type="EMBL" id="AOM82642.1"/>
    </source>
</evidence>
<protein>
    <recommendedName>
        <fullName evidence="6">Metallo-beta-lactamase domain-containing protein</fullName>
    </recommendedName>
</protein>
<dbReference type="KEGG" id="bbev:BBEV_1277"/>
<comment type="cofactor">
    <cofactor evidence="1">
        <name>Zn(2+)</name>
        <dbReference type="ChEBI" id="CHEBI:29105"/>
    </cofactor>
</comment>
<dbReference type="PATRIC" id="fig|632773.3.peg.1350"/>
<dbReference type="Pfam" id="PF00753">
    <property type="entry name" value="Lactamase_B"/>
    <property type="match status" value="1"/>
</dbReference>
<evidence type="ECO:0000313" key="8">
    <source>
        <dbReference type="Proteomes" id="UP000094463"/>
    </source>
</evidence>
<dbReference type="SUPFAM" id="SSF56281">
    <property type="entry name" value="Metallo-hydrolase/oxidoreductase"/>
    <property type="match status" value="1"/>
</dbReference>
<dbReference type="Gene3D" id="3.60.15.10">
    <property type="entry name" value="Ribonuclease Z/Hydroxyacylglutathione hydrolase-like"/>
    <property type="match status" value="1"/>
</dbReference>
<organism evidence="7 8">
    <name type="scientific">Salisediminibacterium beveridgei</name>
    <dbReference type="NCBI Taxonomy" id="632773"/>
    <lineage>
        <taxon>Bacteria</taxon>
        <taxon>Bacillati</taxon>
        <taxon>Bacillota</taxon>
        <taxon>Bacilli</taxon>
        <taxon>Bacillales</taxon>
        <taxon>Bacillaceae</taxon>
        <taxon>Salisediminibacterium</taxon>
    </lineage>
</organism>
<accession>A0A1D7QUE6</accession>
<dbReference type="PANTHER" id="PTHR46233:SF3">
    <property type="entry name" value="HYDROXYACYLGLUTATHIONE HYDROLASE GLOC"/>
    <property type="match status" value="1"/>
</dbReference>
<dbReference type="InterPro" id="IPR051453">
    <property type="entry name" value="MBL_Glyoxalase_II"/>
</dbReference>
<keyword evidence="4" id="KW-0862">Zinc</keyword>
<keyword evidence="3" id="KW-0378">Hydrolase</keyword>
<dbReference type="EMBL" id="CP012502">
    <property type="protein sequence ID" value="AOM82642.1"/>
    <property type="molecule type" value="Genomic_DNA"/>
</dbReference>
<dbReference type="InterPro" id="IPR001279">
    <property type="entry name" value="Metallo-B-lactamas"/>
</dbReference>
<sequence length="186" mass="20415">MIDPGGEEDRVNALLQERSLKLKAIWLTHAHFDHIGAVQPLREKWDCPVYLHEEEKDWLVNPTLNGSGLFAGIEKIAAEPAEELIKAEGILGDGGFACEVYHTPGHSPGSVSFYFNEENVIFSGDVLFMAGVGRTDLPGGDQETLMRTIQMRMLTLPANTSVANGHGPLTTIGDEKRSNPFLMDLN</sequence>
<dbReference type="Proteomes" id="UP000094463">
    <property type="component" value="Chromosome"/>
</dbReference>
<evidence type="ECO:0000256" key="1">
    <source>
        <dbReference type="ARBA" id="ARBA00001947"/>
    </source>
</evidence>
<dbReference type="AlphaFoldDB" id="A0A1D7QUE6"/>
<dbReference type="SMART" id="SM00849">
    <property type="entry name" value="Lactamase_B"/>
    <property type="match status" value="1"/>
</dbReference>
<name>A0A1D7QUE6_9BACI</name>
<gene>
    <name evidence="7" type="ORF">BBEV_1277</name>
</gene>
<dbReference type="GO" id="GO:0046872">
    <property type="term" value="F:metal ion binding"/>
    <property type="evidence" value="ECO:0007669"/>
    <property type="project" value="UniProtKB-KW"/>
</dbReference>
<dbReference type="PANTHER" id="PTHR46233">
    <property type="entry name" value="HYDROXYACYLGLUTATHIONE HYDROLASE GLOC"/>
    <property type="match status" value="1"/>
</dbReference>
<dbReference type="InterPro" id="IPR036866">
    <property type="entry name" value="RibonucZ/Hydroxyglut_hydro"/>
</dbReference>
<evidence type="ECO:0000256" key="4">
    <source>
        <dbReference type="ARBA" id="ARBA00022833"/>
    </source>
</evidence>
<evidence type="ECO:0000259" key="6">
    <source>
        <dbReference type="SMART" id="SM00849"/>
    </source>
</evidence>
<keyword evidence="2" id="KW-0479">Metal-binding</keyword>
<evidence type="ECO:0000256" key="5">
    <source>
        <dbReference type="SAM" id="MobiDB-lite"/>
    </source>
</evidence>